<dbReference type="Proteomes" id="UP001558713">
    <property type="component" value="Unassembled WGS sequence"/>
</dbReference>
<dbReference type="GO" id="GO:0005524">
    <property type="term" value="F:ATP binding"/>
    <property type="evidence" value="ECO:0007669"/>
    <property type="project" value="UniProtKB-KW"/>
</dbReference>
<sequence>MDDDFKINHIISEKTDAYGFGIFMQKLLTGEERFHELWHHSNNKFPSLLSKSIEDGKMNEIMDPKMLENMHEVTDEELHQMEAFFVLSERCIGLRGEVPKMMQVAKELKKFS</sequence>
<reference evidence="3 4" key="1">
    <citation type="submission" date="2024-04" db="EMBL/GenBank/DDBJ databases">
        <title>Genome assembly C_amara_ONT_v2.</title>
        <authorList>
            <person name="Yant L."/>
            <person name="Moore C."/>
            <person name="Slenker M."/>
        </authorList>
    </citation>
    <scope>NUCLEOTIDE SEQUENCE [LARGE SCALE GENOMIC DNA]</scope>
    <source>
        <tissue evidence="3">Leaf</tissue>
    </source>
</reference>
<keyword evidence="2" id="KW-0067">ATP-binding</keyword>
<dbReference type="PANTHER" id="PTHR27005:SF188">
    <property type="entry name" value="INACTIVE SERINE_THREONINE-PROTEIN KINASE ZRK12-RELATED"/>
    <property type="match status" value="1"/>
</dbReference>
<keyword evidence="4" id="KW-1185">Reference proteome</keyword>
<evidence type="ECO:0000256" key="1">
    <source>
        <dbReference type="ARBA" id="ARBA00022741"/>
    </source>
</evidence>
<comment type="caution">
    <text evidence="3">The sequence shown here is derived from an EMBL/GenBank/DDBJ whole genome shotgun (WGS) entry which is preliminary data.</text>
</comment>
<name>A0ABD0ZIR5_CARAN</name>
<protein>
    <submittedName>
        <fullName evidence="3">Non-functional pseudokinase ZRK15</fullName>
    </submittedName>
</protein>
<accession>A0ABD0ZIR5</accession>
<dbReference type="EMBL" id="JBANAX010000750">
    <property type="protein sequence ID" value="KAL1194547.1"/>
    <property type="molecule type" value="Genomic_DNA"/>
</dbReference>
<dbReference type="PANTHER" id="PTHR27005">
    <property type="entry name" value="WALL-ASSOCIATED RECEPTOR KINASE-LIKE 21"/>
    <property type="match status" value="1"/>
</dbReference>
<evidence type="ECO:0000256" key="2">
    <source>
        <dbReference type="ARBA" id="ARBA00022840"/>
    </source>
</evidence>
<gene>
    <name evidence="3" type="ORF">V5N11_020610</name>
</gene>
<proteinExistence type="predicted"/>
<dbReference type="InterPro" id="IPR045274">
    <property type="entry name" value="WAK-like"/>
</dbReference>
<dbReference type="AlphaFoldDB" id="A0ABD0ZIR5"/>
<evidence type="ECO:0000313" key="4">
    <source>
        <dbReference type="Proteomes" id="UP001558713"/>
    </source>
</evidence>
<keyword evidence="1" id="KW-0547">Nucleotide-binding</keyword>
<organism evidence="3 4">
    <name type="scientific">Cardamine amara subsp. amara</name>
    <dbReference type="NCBI Taxonomy" id="228776"/>
    <lineage>
        <taxon>Eukaryota</taxon>
        <taxon>Viridiplantae</taxon>
        <taxon>Streptophyta</taxon>
        <taxon>Embryophyta</taxon>
        <taxon>Tracheophyta</taxon>
        <taxon>Spermatophyta</taxon>
        <taxon>Magnoliopsida</taxon>
        <taxon>eudicotyledons</taxon>
        <taxon>Gunneridae</taxon>
        <taxon>Pentapetalae</taxon>
        <taxon>rosids</taxon>
        <taxon>malvids</taxon>
        <taxon>Brassicales</taxon>
        <taxon>Brassicaceae</taxon>
        <taxon>Cardamineae</taxon>
        <taxon>Cardamine</taxon>
    </lineage>
</organism>
<evidence type="ECO:0000313" key="3">
    <source>
        <dbReference type="EMBL" id="KAL1194547.1"/>
    </source>
</evidence>
<dbReference type="Gene3D" id="1.10.510.10">
    <property type="entry name" value="Transferase(Phosphotransferase) domain 1"/>
    <property type="match status" value="1"/>
</dbReference>